<dbReference type="OrthoDB" id="9800130at2"/>
<dbReference type="AlphaFoldDB" id="A0A517XP31"/>
<reference evidence="2 3" key="1">
    <citation type="submission" date="2019-02" db="EMBL/GenBank/DDBJ databases">
        <title>Deep-cultivation of Planctomycetes and their phenomic and genomic characterization uncovers novel biology.</title>
        <authorList>
            <person name="Wiegand S."/>
            <person name="Jogler M."/>
            <person name="Boedeker C."/>
            <person name="Pinto D."/>
            <person name="Vollmers J."/>
            <person name="Rivas-Marin E."/>
            <person name="Kohn T."/>
            <person name="Peeters S.H."/>
            <person name="Heuer A."/>
            <person name="Rast P."/>
            <person name="Oberbeckmann S."/>
            <person name="Bunk B."/>
            <person name="Jeske O."/>
            <person name="Meyerdierks A."/>
            <person name="Storesund J.E."/>
            <person name="Kallscheuer N."/>
            <person name="Luecker S."/>
            <person name="Lage O.M."/>
            <person name="Pohl T."/>
            <person name="Merkel B.J."/>
            <person name="Hornburger P."/>
            <person name="Mueller R.-W."/>
            <person name="Bruemmer F."/>
            <person name="Labrenz M."/>
            <person name="Spormann A.M."/>
            <person name="Op den Camp H."/>
            <person name="Overmann J."/>
            <person name="Amann R."/>
            <person name="Jetten M.S.M."/>
            <person name="Mascher T."/>
            <person name="Medema M.H."/>
            <person name="Devos D.P."/>
            <person name="Kaster A.-K."/>
            <person name="Ovreas L."/>
            <person name="Rohde M."/>
            <person name="Galperin M.Y."/>
            <person name="Jogler C."/>
        </authorList>
    </citation>
    <scope>NUCLEOTIDE SEQUENCE [LARGE SCALE GENOMIC DNA]</scope>
    <source>
        <strain evidence="2 3">ETA_A1</strain>
    </source>
</reference>
<evidence type="ECO:0000313" key="3">
    <source>
        <dbReference type="Proteomes" id="UP000319576"/>
    </source>
</evidence>
<dbReference type="KEGG" id="uli:ETAA1_11690"/>
<feature type="transmembrane region" description="Helical" evidence="1">
    <location>
        <begin position="63"/>
        <end position="86"/>
    </location>
</feature>
<gene>
    <name evidence="2" type="ORF">ETAA1_11690</name>
</gene>
<keyword evidence="3" id="KW-1185">Reference proteome</keyword>
<evidence type="ECO:0000313" key="2">
    <source>
        <dbReference type="EMBL" id="QDU19263.1"/>
    </source>
</evidence>
<accession>A0A517XP31</accession>
<keyword evidence="1" id="KW-1133">Transmembrane helix</keyword>
<name>A0A517XP31_9BACT</name>
<keyword evidence="1" id="KW-0472">Membrane</keyword>
<evidence type="ECO:0000256" key="1">
    <source>
        <dbReference type="SAM" id="Phobius"/>
    </source>
</evidence>
<protein>
    <submittedName>
        <fullName evidence="2">Uncharacterized protein</fullName>
    </submittedName>
</protein>
<organism evidence="2 3">
    <name type="scientific">Urbifossiella limnaea</name>
    <dbReference type="NCBI Taxonomy" id="2528023"/>
    <lineage>
        <taxon>Bacteria</taxon>
        <taxon>Pseudomonadati</taxon>
        <taxon>Planctomycetota</taxon>
        <taxon>Planctomycetia</taxon>
        <taxon>Gemmatales</taxon>
        <taxon>Gemmataceae</taxon>
        <taxon>Urbifossiella</taxon>
    </lineage>
</organism>
<dbReference type="Proteomes" id="UP000319576">
    <property type="component" value="Chromosome"/>
</dbReference>
<dbReference type="EMBL" id="CP036273">
    <property type="protein sequence ID" value="QDU19263.1"/>
    <property type="molecule type" value="Genomic_DNA"/>
</dbReference>
<dbReference type="RefSeq" id="WP_145235129.1">
    <property type="nucleotide sequence ID" value="NZ_CP036273.1"/>
</dbReference>
<sequence length="143" mass="15305">MPAWLHELLPAGWTGWEVAVAATVVSVASAVVSVFAVGAVLARLPADYFVNPAARAGYVKRHPVTHVLLVVGRNLLGYLLLVLGVVLSLPGVPGQGVLTVLMGVMLIDLPGKDRFAWWLVARRPVLAAVNRMRARVGRDPLMV</sequence>
<feature type="transmembrane region" description="Helical" evidence="1">
    <location>
        <begin position="20"/>
        <end position="42"/>
    </location>
</feature>
<keyword evidence="1" id="KW-0812">Transmembrane</keyword>
<proteinExistence type="predicted"/>